<dbReference type="Gene3D" id="1.10.357.10">
    <property type="entry name" value="Tetracycline Repressor, domain 2"/>
    <property type="match status" value="1"/>
</dbReference>
<dbReference type="RefSeq" id="WP_378307269.1">
    <property type="nucleotide sequence ID" value="NZ_JBHUKS010000015.1"/>
</dbReference>
<comment type="caution">
    <text evidence="7">The sequence shown here is derived from an EMBL/GenBank/DDBJ whole genome shotgun (WGS) entry which is preliminary data.</text>
</comment>
<protein>
    <submittedName>
        <fullName evidence="7">TetR/AcrR family transcriptional regulator</fullName>
    </submittedName>
</protein>
<dbReference type="PANTHER" id="PTHR30055">
    <property type="entry name" value="HTH-TYPE TRANSCRIPTIONAL REGULATOR RUTR"/>
    <property type="match status" value="1"/>
</dbReference>
<evidence type="ECO:0000256" key="1">
    <source>
        <dbReference type="ARBA" id="ARBA00023015"/>
    </source>
</evidence>
<keyword evidence="1" id="KW-0805">Transcription regulation</keyword>
<evidence type="ECO:0000313" key="8">
    <source>
        <dbReference type="Proteomes" id="UP001597483"/>
    </source>
</evidence>
<keyword evidence="8" id="KW-1185">Reference proteome</keyword>
<dbReference type="Proteomes" id="UP001597483">
    <property type="component" value="Unassembled WGS sequence"/>
</dbReference>
<dbReference type="Pfam" id="PF00440">
    <property type="entry name" value="TetR_N"/>
    <property type="match status" value="1"/>
</dbReference>
<evidence type="ECO:0000256" key="3">
    <source>
        <dbReference type="ARBA" id="ARBA00023163"/>
    </source>
</evidence>
<dbReference type="InterPro" id="IPR004111">
    <property type="entry name" value="Repressor_TetR_C"/>
</dbReference>
<dbReference type="InterPro" id="IPR050109">
    <property type="entry name" value="HTH-type_TetR-like_transc_reg"/>
</dbReference>
<dbReference type="Pfam" id="PF02909">
    <property type="entry name" value="TetR_C_1"/>
    <property type="match status" value="1"/>
</dbReference>
<sequence length="260" mass="28374">MPAAPRERRAARHAPASAEAAPKPRKEPITVDRITDAALQVVATEGYDALTVRRVTAVLGTGPSSLYAHIVNKEDLDDLLIGRLCAQIELPEPDPETWRQQVLDVYSQIRDLYLKYPGVSRAALAMVPTHLETLRVREGILAILLAGGIEPRTAAWASDSLTLYVTAYAWERSLVQQRQQQHDSGWVLSRDELIDRFAGLPEEKFPNTRKYAAELASGAGHDRFAFMVNLVTGNLVSANLVSAASESPDRSSPPSGAARG</sequence>
<dbReference type="SUPFAM" id="SSF46689">
    <property type="entry name" value="Homeodomain-like"/>
    <property type="match status" value="1"/>
</dbReference>
<gene>
    <name evidence="7" type="ORF">ACFSVL_22745</name>
</gene>
<evidence type="ECO:0000256" key="2">
    <source>
        <dbReference type="ARBA" id="ARBA00023125"/>
    </source>
</evidence>
<dbReference type="InterPro" id="IPR009057">
    <property type="entry name" value="Homeodomain-like_sf"/>
</dbReference>
<keyword evidence="3" id="KW-0804">Transcription</keyword>
<organism evidence="7 8">
    <name type="scientific">Amycolatopsis silviterrae</name>
    <dbReference type="NCBI Taxonomy" id="1656914"/>
    <lineage>
        <taxon>Bacteria</taxon>
        <taxon>Bacillati</taxon>
        <taxon>Actinomycetota</taxon>
        <taxon>Actinomycetes</taxon>
        <taxon>Pseudonocardiales</taxon>
        <taxon>Pseudonocardiaceae</taxon>
        <taxon>Amycolatopsis</taxon>
    </lineage>
</organism>
<feature type="DNA-binding region" description="H-T-H motif" evidence="4">
    <location>
        <begin position="51"/>
        <end position="70"/>
    </location>
</feature>
<accession>A0ABW5HBZ0</accession>
<dbReference type="PANTHER" id="PTHR30055:SF151">
    <property type="entry name" value="TRANSCRIPTIONAL REGULATORY PROTEIN"/>
    <property type="match status" value="1"/>
</dbReference>
<reference evidence="8" key="1">
    <citation type="journal article" date="2019" name="Int. J. Syst. Evol. Microbiol.">
        <title>The Global Catalogue of Microorganisms (GCM) 10K type strain sequencing project: providing services to taxonomists for standard genome sequencing and annotation.</title>
        <authorList>
            <consortium name="The Broad Institute Genomics Platform"/>
            <consortium name="The Broad Institute Genome Sequencing Center for Infectious Disease"/>
            <person name="Wu L."/>
            <person name="Ma J."/>
        </authorList>
    </citation>
    <scope>NUCLEOTIDE SEQUENCE [LARGE SCALE GENOMIC DNA]</scope>
    <source>
        <strain evidence="8">CGMCC 4.7641</strain>
    </source>
</reference>
<evidence type="ECO:0000313" key="7">
    <source>
        <dbReference type="EMBL" id="MFD2470224.1"/>
    </source>
</evidence>
<dbReference type="InterPro" id="IPR036271">
    <property type="entry name" value="Tet_transcr_reg_TetR-rel_C_sf"/>
</dbReference>
<dbReference type="EMBL" id="JBHUKS010000015">
    <property type="protein sequence ID" value="MFD2470224.1"/>
    <property type="molecule type" value="Genomic_DNA"/>
</dbReference>
<evidence type="ECO:0000259" key="6">
    <source>
        <dbReference type="PROSITE" id="PS50977"/>
    </source>
</evidence>
<dbReference type="SUPFAM" id="SSF48498">
    <property type="entry name" value="Tetracyclin repressor-like, C-terminal domain"/>
    <property type="match status" value="1"/>
</dbReference>
<dbReference type="PROSITE" id="PS50977">
    <property type="entry name" value="HTH_TETR_2"/>
    <property type="match status" value="1"/>
</dbReference>
<feature type="domain" description="HTH tetR-type" evidence="6">
    <location>
        <begin position="28"/>
        <end position="88"/>
    </location>
</feature>
<evidence type="ECO:0000256" key="5">
    <source>
        <dbReference type="SAM" id="MobiDB-lite"/>
    </source>
</evidence>
<name>A0ABW5HBZ0_9PSEU</name>
<dbReference type="InterPro" id="IPR001647">
    <property type="entry name" value="HTH_TetR"/>
</dbReference>
<evidence type="ECO:0000256" key="4">
    <source>
        <dbReference type="PROSITE-ProRule" id="PRU00335"/>
    </source>
</evidence>
<keyword evidence="2 4" id="KW-0238">DNA-binding</keyword>
<proteinExistence type="predicted"/>
<feature type="region of interest" description="Disordered" evidence="5">
    <location>
        <begin position="1"/>
        <end position="27"/>
    </location>
</feature>